<dbReference type="Proteomes" id="UP000297946">
    <property type="component" value="Unassembled WGS sequence"/>
</dbReference>
<dbReference type="AlphaFoldDB" id="A0A5R2ASR5"/>
<name>A0A5R2ASR5_9LEPT</name>
<evidence type="ECO:0000313" key="2">
    <source>
        <dbReference type="EMBL" id="TGJ99848.1"/>
    </source>
</evidence>
<reference evidence="2 3" key="1">
    <citation type="journal article" date="2019" name="PLoS Negl. Trop. Dis.">
        <title>Revisiting the worldwide diversity of Leptospira species in the environment.</title>
        <authorList>
            <person name="Vincent A.T."/>
            <person name="Schiettekatte O."/>
            <person name="Bourhy P."/>
            <person name="Veyrier F.J."/>
            <person name="Picardeau M."/>
        </authorList>
    </citation>
    <scope>NUCLEOTIDE SEQUENCE [LARGE SCALE GENOMIC DNA]</scope>
    <source>
        <strain evidence="2 3">SSW18</strain>
    </source>
</reference>
<feature type="compositionally biased region" description="Basic and acidic residues" evidence="1">
    <location>
        <begin position="108"/>
        <end position="119"/>
    </location>
</feature>
<organism evidence="2 3">
    <name type="scientific">Leptospira langatensis</name>
    <dbReference type="NCBI Taxonomy" id="2484983"/>
    <lineage>
        <taxon>Bacteria</taxon>
        <taxon>Pseudomonadati</taxon>
        <taxon>Spirochaetota</taxon>
        <taxon>Spirochaetia</taxon>
        <taxon>Leptospirales</taxon>
        <taxon>Leptospiraceae</taxon>
        <taxon>Leptospira</taxon>
    </lineage>
</organism>
<protein>
    <submittedName>
        <fullName evidence="2">Uncharacterized protein</fullName>
    </submittedName>
</protein>
<dbReference type="RefSeq" id="WP_135698354.1">
    <property type="nucleotide sequence ID" value="NZ_RQER01000008.1"/>
</dbReference>
<comment type="caution">
    <text evidence="2">The sequence shown here is derived from an EMBL/GenBank/DDBJ whole genome shotgun (WGS) entry which is preliminary data.</text>
</comment>
<proteinExistence type="predicted"/>
<accession>A0A5R2ASR5</accession>
<feature type="region of interest" description="Disordered" evidence="1">
    <location>
        <begin position="86"/>
        <end position="119"/>
    </location>
</feature>
<gene>
    <name evidence="2" type="ORF">EHO57_13895</name>
</gene>
<evidence type="ECO:0000313" key="3">
    <source>
        <dbReference type="Proteomes" id="UP000297946"/>
    </source>
</evidence>
<sequence length="255" mass="27959">MFDFTDSINRLKNKIKERAVSKSDLGTGAQNPDITALASEVTTLLDDNTVKPEVPAVKDWAVSKGLSEEQAGTFATEVVNSYFDSEGKPVQKSNAGSPENGEPGTGTDEERQKREEDEKVEKSRMLLLLNQIPESLQVLKSSVEVLAASTEYVIDQLDKTGHLAEEVAKLKSELSKIANIPAGKRDPVTQALPGKTVTKTEGIVAPGERNKYGDLILKGIEMGKCQVEDMNYFETTYKLAPRVQAFIENNKEVLK</sequence>
<dbReference type="EMBL" id="RQER01000008">
    <property type="protein sequence ID" value="TGJ99848.1"/>
    <property type="molecule type" value="Genomic_DNA"/>
</dbReference>
<evidence type="ECO:0000256" key="1">
    <source>
        <dbReference type="SAM" id="MobiDB-lite"/>
    </source>
</evidence>